<organism evidence="1 2">
    <name type="scientific">Opisthorchis viverrini</name>
    <name type="common">Southeast Asian liver fluke</name>
    <dbReference type="NCBI Taxonomy" id="6198"/>
    <lineage>
        <taxon>Eukaryota</taxon>
        <taxon>Metazoa</taxon>
        <taxon>Spiralia</taxon>
        <taxon>Lophotrochozoa</taxon>
        <taxon>Platyhelminthes</taxon>
        <taxon>Trematoda</taxon>
        <taxon>Digenea</taxon>
        <taxon>Opisthorchiida</taxon>
        <taxon>Opisthorchiata</taxon>
        <taxon>Opisthorchiidae</taxon>
        <taxon>Opisthorchis</taxon>
    </lineage>
</organism>
<gene>
    <name evidence="1" type="ORF">T265_05737</name>
</gene>
<evidence type="ECO:0000313" key="1">
    <source>
        <dbReference type="EMBL" id="KER27205.1"/>
    </source>
</evidence>
<proteinExistence type="predicted"/>
<sequence length="108" mass="12377">MSQPTQLLVLDTFFNGSTRYTHRPTLTKLHSTDECANLRLTETRGLRLPDEPQEGRNRSWAVDKFSATLCVVHYKDIHVSHWIQDSVLPNIRLTETRGLHLPGEPQEG</sequence>
<protein>
    <submittedName>
        <fullName evidence="1">Uncharacterized protein</fullName>
    </submittedName>
</protein>
<dbReference type="EMBL" id="KL596729">
    <property type="protein sequence ID" value="KER27205.1"/>
    <property type="molecule type" value="Genomic_DNA"/>
</dbReference>
<dbReference type="Proteomes" id="UP000054324">
    <property type="component" value="Unassembled WGS sequence"/>
</dbReference>
<dbReference type="CTD" id="20319919"/>
<accession>A0A074ZV19</accession>
<dbReference type="RefSeq" id="XP_009169074.1">
    <property type="nucleotide sequence ID" value="XM_009170810.1"/>
</dbReference>
<dbReference type="GeneID" id="20319919"/>
<reference evidence="1 2" key="1">
    <citation type="submission" date="2013-11" db="EMBL/GenBank/DDBJ databases">
        <title>Opisthorchis viverrini - life in the bile duct.</title>
        <authorList>
            <person name="Young N.D."/>
            <person name="Nagarajan N."/>
            <person name="Lin S.J."/>
            <person name="Korhonen P.K."/>
            <person name="Jex A.R."/>
            <person name="Hall R.S."/>
            <person name="Safavi-Hemami H."/>
            <person name="Kaewkong W."/>
            <person name="Bertrand D."/>
            <person name="Gao S."/>
            <person name="Seet Q."/>
            <person name="Wongkham S."/>
            <person name="Teh B.T."/>
            <person name="Wongkham C."/>
            <person name="Intapan P.M."/>
            <person name="Maleewong W."/>
            <person name="Yang X."/>
            <person name="Hu M."/>
            <person name="Wang Z."/>
            <person name="Hofmann A."/>
            <person name="Sternberg P.W."/>
            <person name="Tan P."/>
            <person name="Wang J."/>
            <person name="Gasser R.B."/>
        </authorList>
    </citation>
    <scope>NUCLEOTIDE SEQUENCE [LARGE SCALE GENOMIC DNA]</scope>
</reference>
<evidence type="ECO:0000313" key="2">
    <source>
        <dbReference type="Proteomes" id="UP000054324"/>
    </source>
</evidence>
<name>A0A074ZV19_OPIVI</name>
<dbReference type="AlphaFoldDB" id="A0A074ZV19"/>
<dbReference type="KEGG" id="ovi:T265_05737"/>
<keyword evidence="2" id="KW-1185">Reference proteome</keyword>